<keyword evidence="11" id="KW-1185">Reference proteome</keyword>
<dbReference type="GO" id="GO:0035336">
    <property type="term" value="P:long-chain fatty-acyl-CoA metabolic process"/>
    <property type="evidence" value="ECO:0007669"/>
    <property type="project" value="TreeGrafter"/>
</dbReference>
<evidence type="ECO:0000256" key="4">
    <source>
        <dbReference type="ARBA" id="ARBA00022832"/>
    </source>
</evidence>
<name>A0A7R9LN72_9ACAR</name>
<keyword evidence="4" id="KW-0276">Fatty acid metabolism</keyword>
<dbReference type="SUPFAM" id="SSF56801">
    <property type="entry name" value="Acetyl-CoA synthetase-like"/>
    <property type="match status" value="1"/>
</dbReference>
<dbReference type="Gene3D" id="3.30.300.30">
    <property type="match status" value="1"/>
</dbReference>
<evidence type="ECO:0000256" key="1">
    <source>
        <dbReference type="ARBA" id="ARBA00006432"/>
    </source>
</evidence>
<dbReference type="AlphaFoldDB" id="A0A7R9LN72"/>
<feature type="transmembrane region" description="Helical" evidence="8">
    <location>
        <begin position="7"/>
        <end position="26"/>
    </location>
</feature>
<sequence>MYLRVKYWNYISFVIVSLIRVIVHTYDIITLPVYALIQKPWIVKKKADAIRAQSINGQWELLGEGAKHFLHDCRTVDEAIRKSIDYNGKDKPCLAYREILDEETDTLNGKPITKLVLSDYKWITYGKFDAKVTNISRGLLLNGVKSKDKVMIFADTCADWFTCAQSILRIGSTVATIYSSLNDEGIIHGLNETEVTHVITSHNLLNKLMKLKPQIPKMSKIIFFDSNNNQSNHSIENFDNKDVSLIALSDLEEMGRQTTEELSYDSPNEEDIAVLLYTSGSTGVPKGVKITHKNLMKSCSAYKLLVDHVLDTRDQQLYIAYLPLAHILELITETILFVVGIRIGYSTPNTLTDLGTAIRKGDKGDATLLRPTVMGGVPLVLDRIRKGIMDKINRKGLIAKKLFEFVVDYKAFWTKKGFDTPIINSIVCKQFRSLVGGRLDIMFVGGAPLCHDTQKVIKSCLNITLLQGYASTETTGAGCIMDPWDQSFGRVGAPLLGTRIELTDWEEGGYRATDRPNPRGEIIIGSDSISAGYYKLDAATDEAYYVDSCGKRWFRTGDIGEVYANGTFKIIDRKKDLIKLQFGEYVSLGKIEAELKSNPFVDNICVYGHLYHSYLVALVVPNQLAVVRLAKRLKIDYNSFSELCENKQLISYLKHQIRRHGLNARLSKHEIPEHMSLCCEEWTPDNGLVTAAMKLKRKQIINRYQKSIDQMYENNNNS</sequence>
<dbReference type="GO" id="GO:0005886">
    <property type="term" value="C:plasma membrane"/>
    <property type="evidence" value="ECO:0007669"/>
    <property type="project" value="TreeGrafter"/>
</dbReference>
<keyword evidence="8" id="KW-0812">Transmembrane</keyword>
<dbReference type="EMBL" id="CAJPVJ010001395">
    <property type="protein sequence ID" value="CAG2164643.1"/>
    <property type="molecule type" value="Genomic_DNA"/>
</dbReference>
<keyword evidence="3" id="KW-0547">Nucleotide-binding</keyword>
<evidence type="ECO:0000313" key="10">
    <source>
        <dbReference type="EMBL" id="CAD7643548.1"/>
    </source>
</evidence>
<proteinExistence type="inferred from homology"/>
<dbReference type="PANTHER" id="PTHR43272">
    <property type="entry name" value="LONG-CHAIN-FATTY-ACID--COA LIGASE"/>
    <property type="match status" value="1"/>
</dbReference>
<dbReference type="InterPro" id="IPR000873">
    <property type="entry name" value="AMP-dep_synth/lig_dom"/>
</dbReference>
<dbReference type="Gene3D" id="3.40.50.12780">
    <property type="entry name" value="N-terminal domain of ligase-like"/>
    <property type="match status" value="1"/>
</dbReference>
<dbReference type="OrthoDB" id="1700726at2759"/>
<evidence type="ECO:0000256" key="2">
    <source>
        <dbReference type="ARBA" id="ARBA00022598"/>
    </source>
</evidence>
<keyword evidence="5" id="KW-0067">ATP-binding</keyword>
<dbReference type="GO" id="GO:0005783">
    <property type="term" value="C:endoplasmic reticulum"/>
    <property type="evidence" value="ECO:0007669"/>
    <property type="project" value="TreeGrafter"/>
</dbReference>
<evidence type="ECO:0000313" key="11">
    <source>
        <dbReference type="Proteomes" id="UP000728032"/>
    </source>
</evidence>
<dbReference type="EC" id="6.2.1.3" evidence="7"/>
<dbReference type="InterPro" id="IPR020845">
    <property type="entry name" value="AMP-binding_CS"/>
</dbReference>
<dbReference type="InterPro" id="IPR045851">
    <property type="entry name" value="AMP-bd_C_sf"/>
</dbReference>
<evidence type="ECO:0000256" key="7">
    <source>
        <dbReference type="ARBA" id="ARBA00026121"/>
    </source>
</evidence>
<dbReference type="InterPro" id="IPR042099">
    <property type="entry name" value="ANL_N_sf"/>
</dbReference>
<evidence type="ECO:0000259" key="9">
    <source>
        <dbReference type="Pfam" id="PF00501"/>
    </source>
</evidence>
<evidence type="ECO:0000256" key="6">
    <source>
        <dbReference type="ARBA" id="ARBA00024484"/>
    </source>
</evidence>
<keyword evidence="8" id="KW-0472">Membrane</keyword>
<dbReference type="Proteomes" id="UP000728032">
    <property type="component" value="Unassembled WGS sequence"/>
</dbReference>
<protein>
    <recommendedName>
        <fullName evidence="7">long-chain-fatty-acid--CoA ligase</fullName>
        <ecNumber evidence="7">6.2.1.3</ecNumber>
    </recommendedName>
</protein>
<reference evidence="10" key="1">
    <citation type="submission" date="2020-11" db="EMBL/GenBank/DDBJ databases">
        <authorList>
            <person name="Tran Van P."/>
        </authorList>
    </citation>
    <scope>NUCLEOTIDE SEQUENCE</scope>
</reference>
<dbReference type="EMBL" id="OC916220">
    <property type="protein sequence ID" value="CAD7643548.1"/>
    <property type="molecule type" value="Genomic_DNA"/>
</dbReference>
<comment type="catalytic activity">
    <reaction evidence="6">
        <text>a long-chain fatty acid + ATP + CoA = a long-chain fatty acyl-CoA + AMP + diphosphate</text>
        <dbReference type="Rhea" id="RHEA:15421"/>
        <dbReference type="ChEBI" id="CHEBI:30616"/>
        <dbReference type="ChEBI" id="CHEBI:33019"/>
        <dbReference type="ChEBI" id="CHEBI:57287"/>
        <dbReference type="ChEBI" id="CHEBI:57560"/>
        <dbReference type="ChEBI" id="CHEBI:83139"/>
        <dbReference type="ChEBI" id="CHEBI:456215"/>
        <dbReference type="EC" id="6.2.1.3"/>
    </reaction>
    <physiologicalReaction direction="left-to-right" evidence="6">
        <dbReference type="Rhea" id="RHEA:15422"/>
    </physiologicalReaction>
</comment>
<dbReference type="GO" id="GO:0090433">
    <property type="term" value="F:palmitoyl-CoA ligase activity"/>
    <property type="evidence" value="ECO:0007669"/>
    <property type="project" value="TreeGrafter"/>
</dbReference>
<feature type="domain" description="AMP-dependent synthetase/ligase" evidence="9">
    <location>
        <begin position="114"/>
        <end position="534"/>
    </location>
</feature>
<gene>
    <name evidence="10" type="ORF">ONB1V03_LOCUS4193</name>
</gene>
<dbReference type="PANTHER" id="PTHR43272:SF83">
    <property type="entry name" value="ACYL-COA SYNTHETASE LONG-CHAIN, ISOFORM J"/>
    <property type="match status" value="1"/>
</dbReference>
<keyword evidence="4" id="KW-0443">Lipid metabolism</keyword>
<accession>A0A7R9LN72</accession>
<keyword evidence="8" id="KW-1133">Transmembrane helix</keyword>
<dbReference type="Pfam" id="PF00501">
    <property type="entry name" value="AMP-binding"/>
    <property type="match status" value="1"/>
</dbReference>
<comment type="similarity">
    <text evidence="1">Belongs to the ATP-dependent AMP-binding enzyme family.</text>
</comment>
<organism evidence="10">
    <name type="scientific">Oppiella nova</name>
    <dbReference type="NCBI Taxonomy" id="334625"/>
    <lineage>
        <taxon>Eukaryota</taxon>
        <taxon>Metazoa</taxon>
        <taxon>Ecdysozoa</taxon>
        <taxon>Arthropoda</taxon>
        <taxon>Chelicerata</taxon>
        <taxon>Arachnida</taxon>
        <taxon>Acari</taxon>
        <taxon>Acariformes</taxon>
        <taxon>Sarcoptiformes</taxon>
        <taxon>Oribatida</taxon>
        <taxon>Brachypylina</taxon>
        <taxon>Oppioidea</taxon>
        <taxon>Oppiidae</taxon>
        <taxon>Oppiella</taxon>
    </lineage>
</organism>
<dbReference type="GO" id="GO:0005524">
    <property type="term" value="F:ATP binding"/>
    <property type="evidence" value="ECO:0007669"/>
    <property type="project" value="UniProtKB-KW"/>
</dbReference>
<dbReference type="GO" id="GO:0005811">
    <property type="term" value="C:lipid droplet"/>
    <property type="evidence" value="ECO:0007669"/>
    <property type="project" value="TreeGrafter"/>
</dbReference>
<dbReference type="GO" id="GO:0030182">
    <property type="term" value="P:neuron differentiation"/>
    <property type="evidence" value="ECO:0007669"/>
    <property type="project" value="TreeGrafter"/>
</dbReference>
<evidence type="ECO:0000256" key="8">
    <source>
        <dbReference type="SAM" id="Phobius"/>
    </source>
</evidence>
<evidence type="ECO:0000256" key="5">
    <source>
        <dbReference type="ARBA" id="ARBA00022840"/>
    </source>
</evidence>
<evidence type="ECO:0000256" key="3">
    <source>
        <dbReference type="ARBA" id="ARBA00022741"/>
    </source>
</evidence>
<dbReference type="PROSITE" id="PS00455">
    <property type="entry name" value="AMP_BINDING"/>
    <property type="match status" value="1"/>
</dbReference>
<keyword evidence="2" id="KW-0436">Ligase</keyword>